<feature type="non-terminal residue" evidence="1">
    <location>
        <position position="1"/>
    </location>
</feature>
<evidence type="ECO:0000313" key="2">
    <source>
        <dbReference type="Proteomes" id="UP000257109"/>
    </source>
</evidence>
<organism evidence="1 2">
    <name type="scientific">Mucuna pruriens</name>
    <name type="common">Velvet bean</name>
    <name type="synonym">Dolichos pruriens</name>
    <dbReference type="NCBI Taxonomy" id="157652"/>
    <lineage>
        <taxon>Eukaryota</taxon>
        <taxon>Viridiplantae</taxon>
        <taxon>Streptophyta</taxon>
        <taxon>Embryophyta</taxon>
        <taxon>Tracheophyta</taxon>
        <taxon>Spermatophyta</taxon>
        <taxon>Magnoliopsida</taxon>
        <taxon>eudicotyledons</taxon>
        <taxon>Gunneridae</taxon>
        <taxon>Pentapetalae</taxon>
        <taxon>rosids</taxon>
        <taxon>fabids</taxon>
        <taxon>Fabales</taxon>
        <taxon>Fabaceae</taxon>
        <taxon>Papilionoideae</taxon>
        <taxon>50 kb inversion clade</taxon>
        <taxon>NPAAA clade</taxon>
        <taxon>indigoferoid/millettioid clade</taxon>
        <taxon>Phaseoleae</taxon>
        <taxon>Mucuna</taxon>
    </lineage>
</organism>
<feature type="non-terminal residue" evidence="1">
    <location>
        <position position="66"/>
    </location>
</feature>
<dbReference type="EMBL" id="QJKJ01007604">
    <property type="protein sequence ID" value="RDX82572.1"/>
    <property type="molecule type" value="Genomic_DNA"/>
</dbReference>
<proteinExistence type="predicted"/>
<reference evidence="1" key="1">
    <citation type="submission" date="2018-05" db="EMBL/GenBank/DDBJ databases">
        <title>Draft genome of Mucuna pruriens seed.</title>
        <authorList>
            <person name="Nnadi N.E."/>
            <person name="Vos R."/>
            <person name="Hasami M.H."/>
            <person name="Devisetty U.K."/>
            <person name="Aguiy J.C."/>
        </authorList>
    </citation>
    <scope>NUCLEOTIDE SEQUENCE [LARGE SCALE GENOMIC DNA]</scope>
    <source>
        <strain evidence="1">JCA_2017</strain>
    </source>
</reference>
<dbReference type="AlphaFoldDB" id="A0A371FWC4"/>
<sequence length="66" mass="7596">MSQDFGVSITFNVIDLTPCDAKEEDDAYMEWETLTLEGLRGSKRKYDTIWSPSRTKEKSKEAMLCV</sequence>
<keyword evidence="2" id="KW-1185">Reference proteome</keyword>
<protein>
    <submittedName>
        <fullName evidence="1">Uncharacterized protein</fullName>
    </submittedName>
</protein>
<evidence type="ECO:0000313" key="1">
    <source>
        <dbReference type="EMBL" id="RDX82572.1"/>
    </source>
</evidence>
<name>A0A371FWC4_MUCPR</name>
<accession>A0A371FWC4</accession>
<dbReference type="Proteomes" id="UP000257109">
    <property type="component" value="Unassembled WGS sequence"/>
</dbReference>
<gene>
    <name evidence="1" type="ORF">CR513_36621</name>
</gene>
<comment type="caution">
    <text evidence="1">The sequence shown here is derived from an EMBL/GenBank/DDBJ whole genome shotgun (WGS) entry which is preliminary data.</text>
</comment>